<feature type="non-terminal residue" evidence="1">
    <location>
        <position position="145"/>
    </location>
</feature>
<dbReference type="OrthoDB" id="10446138at2759"/>
<dbReference type="Proteomes" id="UP000186817">
    <property type="component" value="Unassembled WGS sequence"/>
</dbReference>
<name>A0A1Q9BUS5_SYMMI</name>
<evidence type="ECO:0000313" key="2">
    <source>
        <dbReference type="Proteomes" id="UP000186817"/>
    </source>
</evidence>
<keyword evidence="2" id="KW-1185">Reference proteome</keyword>
<dbReference type="EMBL" id="LSRX01003756">
    <property type="protein sequence ID" value="OLP74419.1"/>
    <property type="molecule type" value="Genomic_DNA"/>
</dbReference>
<protein>
    <submittedName>
        <fullName evidence="1">Uncharacterized protein</fullName>
    </submittedName>
</protein>
<dbReference type="AlphaFoldDB" id="A0A1Q9BUS5"/>
<accession>A0A1Q9BUS5</accession>
<proteinExistence type="predicted"/>
<organism evidence="1 2">
    <name type="scientific">Symbiodinium microadriaticum</name>
    <name type="common">Dinoflagellate</name>
    <name type="synonym">Zooxanthella microadriatica</name>
    <dbReference type="NCBI Taxonomy" id="2951"/>
    <lineage>
        <taxon>Eukaryota</taxon>
        <taxon>Sar</taxon>
        <taxon>Alveolata</taxon>
        <taxon>Dinophyceae</taxon>
        <taxon>Suessiales</taxon>
        <taxon>Symbiodiniaceae</taxon>
        <taxon>Symbiodinium</taxon>
    </lineage>
</organism>
<gene>
    <name evidence="1" type="ORF">AK812_SmicGene46046</name>
</gene>
<comment type="caution">
    <text evidence="1">The sequence shown here is derived from an EMBL/GenBank/DDBJ whole genome shotgun (WGS) entry which is preliminary data.</text>
</comment>
<reference evidence="1 2" key="1">
    <citation type="submission" date="2016-02" db="EMBL/GenBank/DDBJ databases">
        <title>Genome analysis of coral dinoflagellate symbionts highlights evolutionary adaptations to a symbiotic lifestyle.</title>
        <authorList>
            <person name="Aranda M."/>
            <person name="Li Y."/>
            <person name="Liew Y.J."/>
            <person name="Baumgarten S."/>
            <person name="Simakov O."/>
            <person name="Wilson M."/>
            <person name="Piel J."/>
            <person name="Ashoor H."/>
            <person name="Bougouffa S."/>
            <person name="Bajic V.B."/>
            <person name="Ryu T."/>
            <person name="Ravasi T."/>
            <person name="Bayer T."/>
            <person name="Micklem G."/>
            <person name="Kim H."/>
            <person name="Bhak J."/>
            <person name="Lajeunesse T.C."/>
            <person name="Voolstra C.R."/>
        </authorList>
    </citation>
    <scope>NUCLEOTIDE SEQUENCE [LARGE SCALE GENOMIC DNA]</scope>
    <source>
        <strain evidence="1 2">CCMP2467</strain>
    </source>
</reference>
<sequence length="145" mass="15525">MSYNNVLHREAGVTANLGETWVYNRDGGPAPPGIAELGANVWRGDAPEAERGFVALHTPLGHPRFVAAHTDTRLLEEARLLQELLPDLHCAWLLLAMCASPRSLPASANYARGNDDAVWRCLLALLGEKGDADPTLSRAAAGSFG</sequence>
<evidence type="ECO:0000313" key="1">
    <source>
        <dbReference type="EMBL" id="OLP74419.1"/>
    </source>
</evidence>